<feature type="transmembrane region" description="Helical" evidence="1">
    <location>
        <begin position="7"/>
        <end position="25"/>
    </location>
</feature>
<comment type="caution">
    <text evidence="2">The sequence shown here is derived from an EMBL/GenBank/DDBJ whole genome shotgun (WGS) entry which is preliminary data.</text>
</comment>
<organism evidence="2 3">
    <name type="scientific">Candidatus Woesebacteria bacterium GW2011_GWA1_37_7</name>
    <dbReference type="NCBI Taxonomy" id="1618545"/>
    <lineage>
        <taxon>Bacteria</taxon>
        <taxon>Candidatus Woeseibacteriota</taxon>
    </lineage>
</organism>
<dbReference type="Proteomes" id="UP000034591">
    <property type="component" value="Unassembled WGS sequence"/>
</dbReference>
<evidence type="ECO:0000313" key="2">
    <source>
        <dbReference type="EMBL" id="KKQ36427.1"/>
    </source>
</evidence>
<reference evidence="2 3" key="1">
    <citation type="journal article" date="2015" name="Nature">
        <title>rRNA introns, odd ribosomes, and small enigmatic genomes across a large radiation of phyla.</title>
        <authorList>
            <person name="Brown C.T."/>
            <person name="Hug L.A."/>
            <person name="Thomas B.C."/>
            <person name="Sharon I."/>
            <person name="Castelle C.J."/>
            <person name="Singh A."/>
            <person name="Wilkins M.J."/>
            <person name="Williams K.H."/>
            <person name="Banfield J.F."/>
        </authorList>
    </citation>
    <scope>NUCLEOTIDE SEQUENCE [LARGE SCALE GENOMIC DNA]</scope>
</reference>
<proteinExistence type="predicted"/>
<evidence type="ECO:0000313" key="3">
    <source>
        <dbReference type="Proteomes" id="UP000034591"/>
    </source>
</evidence>
<protein>
    <submittedName>
        <fullName evidence="2">Uncharacterized protein</fullName>
    </submittedName>
</protein>
<evidence type="ECO:0000256" key="1">
    <source>
        <dbReference type="SAM" id="Phobius"/>
    </source>
</evidence>
<sequence length="117" mass="13355">MLKSTKFIIALFILAIFLLSVYLIFNSRKPSYQLTVQTISHIGGKPQKNVLVYIKKSKPLGLNGLQTIKSERTNNTGTAKFILKENVYVVEDEYERWKVVELNNPQIVVLEGFGPIR</sequence>
<accession>A0A0G0H2N5</accession>
<dbReference type="EMBL" id="LBTI01000052">
    <property type="protein sequence ID" value="KKQ36427.1"/>
    <property type="molecule type" value="Genomic_DNA"/>
</dbReference>
<keyword evidence="1" id="KW-0472">Membrane</keyword>
<gene>
    <name evidence="2" type="ORF">US53_C0052G0005</name>
</gene>
<dbReference type="AlphaFoldDB" id="A0A0G0H2N5"/>
<name>A0A0G0H2N5_9BACT</name>
<keyword evidence="1" id="KW-0812">Transmembrane</keyword>
<keyword evidence="1" id="KW-1133">Transmembrane helix</keyword>